<dbReference type="Pfam" id="PF00561">
    <property type="entry name" value="Abhydrolase_1"/>
    <property type="match status" value="1"/>
</dbReference>
<organism evidence="2 3">
    <name type="scientific">Coniochaeta pulveracea</name>
    <dbReference type="NCBI Taxonomy" id="177199"/>
    <lineage>
        <taxon>Eukaryota</taxon>
        <taxon>Fungi</taxon>
        <taxon>Dikarya</taxon>
        <taxon>Ascomycota</taxon>
        <taxon>Pezizomycotina</taxon>
        <taxon>Sordariomycetes</taxon>
        <taxon>Sordariomycetidae</taxon>
        <taxon>Coniochaetales</taxon>
        <taxon>Coniochaetaceae</taxon>
        <taxon>Coniochaeta</taxon>
    </lineage>
</organism>
<sequence length="391" mass="42987">MPRYWTAALPVGVPLVLYGLFLGLASSPFFQRHFLYAHKINTLWWTDTNRPQHWGFAKNQVTPFSLATVDGESLYAWHVLPLPLYSKHEAELVAQSSGLVENIQQTLNFRLLREDPNARLVLFFHGNAGHVAQHIRPSFYHVLTDTSTYHILAVDYRGFGHSSGSPTEEGLILDASATVDWAVHVAGVSPDRIVLLGHSLGTAVVSAVAERYAHTGIDFAGVVLAAAFSSLPTMLSGYAIAGYLPILRPLAAFPELLTRVLGFVVDDWDSAARLTRLVRAVKARNGRLNLSLVHARNDWDIPYHEDDKLFAAAVGGFLAESQVTDAENFASQKEEKTLRLGDDAFVSSWSHGGIEIRQELFPYGGHNDVLMYAPVSLAIIRSFGLDGTAEA</sequence>
<dbReference type="InterPro" id="IPR029058">
    <property type="entry name" value="AB_hydrolase_fold"/>
</dbReference>
<evidence type="ECO:0000313" key="3">
    <source>
        <dbReference type="Proteomes" id="UP000275385"/>
    </source>
</evidence>
<comment type="caution">
    <text evidence="2">The sequence shown here is derived from an EMBL/GenBank/DDBJ whole genome shotgun (WGS) entry which is preliminary data.</text>
</comment>
<dbReference type="PANTHER" id="PTHR12277">
    <property type="entry name" value="ALPHA/BETA HYDROLASE DOMAIN-CONTAINING PROTEIN"/>
    <property type="match status" value="1"/>
</dbReference>
<name>A0A420Y048_9PEZI</name>
<dbReference type="OrthoDB" id="446723at2759"/>
<gene>
    <name evidence="2" type="ORF">DL546_004224</name>
</gene>
<dbReference type="SUPFAM" id="SSF53474">
    <property type="entry name" value="alpha/beta-Hydrolases"/>
    <property type="match status" value="1"/>
</dbReference>
<dbReference type="Proteomes" id="UP000275385">
    <property type="component" value="Unassembled WGS sequence"/>
</dbReference>
<dbReference type="PANTHER" id="PTHR12277:SF81">
    <property type="entry name" value="PROTEIN ABHD13"/>
    <property type="match status" value="1"/>
</dbReference>
<dbReference type="InterPro" id="IPR000073">
    <property type="entry name" value="AB_hydrolase_1"/>
</dbReference>
<dbReference type="STRING" id="177199.A0A420Y048"/>
<evidence type="ECO:0000313" key="2">
    <source>
        <dbReference type="EMBL" id="RKU41314.1"/>
    </source>
</evidence>
<feature type="domain" description="AB hydrolase-1" evidence="1">
    <location>
        <begin position="120"/>
        <end position="227"/>
    </location>
</feature>
<protein>
    <recommendedName>
        <fullName evidence="1">AB hydrolase-1 domain-containing protein</fullName>
    </recommendedName>
</protein>
<keyword evidence="3" id="KW-1185">Reference proteome</keyword>
<evidence type="ECO:0000259" key="1">
    <source>
        <dbReference type="Pfam" id="PF00561"/>
    </source>
</evidence>
<dbReference type="AlphaFoldDB" id="A0A420Y048"/>
<reference evidence="2 3" key="1">
    <citation type="submission" date="2018-08" db="EMBL/GenBank/DDBJ databases">
        <title>Draft genome of the lignicolous fungus Coniochaeta pulveracea.</title>
        <authorList>
            <person name="Borstlap C.J."/>
            <person name="De Witt R.N."/>
            <person name="Botha A."/>
            <person name="Volschenk H."/>
        </authorList>
    </citation>
    <scope>NUCLEOTIDE SEQUENCE [LARGE SCALE GENOMIC DNA]</scope>
    <source>
        <strain evidence="2 3">CAB683</strain>
    </source>
</reference>
<dbReference type="Gene3D" id="3.40.50.1820">
    <property type="entry name" value="alpha/beta hydrolase"/>
    <property type="match status" value="1"/>
</dbReference>
<accession>A0A420Y048</accession>
<proteinExistence type="predicted"/>
<dbReference type="EMBL" id="QVQW01000078">
    <property type="protein sequence ID" value="RKU41314.1"/>
    <property type="molecule type" value="Genomic_DNA"/>
</dbReference>